<evidence type="ECO:0000256" key="5">
    <source>
        <dbReference type="SAM" id="SignalP"/>
    </source>
</evidence>
<dbReference type="InterPro" id="IPR013427">
    <property type="entry name" value="Haem-bd_dom_put"/>
</dbReference>
<dbReference type="EMBL" id="CP017641">
    <property type="protein sequence ID" value="APZ92922.1"/>
    <property type="molecule type" value="Genomic_DNA"/>
</dbReference>
<dbReference type="InterPro" id="IPR001466">
    <property type="entry name" value="Beta-lactam-related"/>
</dbReference>
<keyword evidence="8" id="KW-1185">Reference proteome</keyword>
<dbReference type="GO" id="GO:0009055">
    <property type="term" value="F:electron transfer activity"/>
    <property type="evidence" value="ECO:0007669"/>
    <property type="project" value="InterPro"/>
</dbReference>
<dbReference type="PROSITE" id="PS51007">
    <property type="entry name" value="CYTC"/>
    <property type="match status" value="1"/>
</dbReference>
<evidence type="ECO:0000313" key="8">
    <source>
        <dbReference type="Proteomes" id="UP000187735"/>
    </source>
</evidence>
<dbReference type="InterPro" id="IPR011042">
    <property type="entry name" value="6-blade_b-propeller_TolB-like"/>
</dbReference>
<keyword evidence="7" id="KW-0378">Hydrolase</keyword>
<dbReference type="Gene3D" id="1.10.760.10">
    <property type="entry name" value="Cytochrome c-like domain"/>
    <property type="match status" value="1"/>
</dbReference>
<keyword evidence="2 4" id="KW-0479">Metal-binding</keyword>
<organism evidence="7 8">
    <name type="scientific">Fuerstiella marisgermanici</name>
    <dbReference type="NCBI Taxonomy" id="1891926"/>
    <lineage>
        <taxon>Bacteria</taxon>
        <taxon>Pseudomonadati</taxon>
        <taxon>Planctomycetota</taxon>
        <taxon>Planctomycetia</taxon>
        <taxon>Planctomycetales</taxon>
        <taxon>Planctomycetaceae</taxon>
        <taxon>Fuerstiella</taxon>
    </lineage>
</organism>
<dbReference type="InterPro" id="IPR012338">
    <property type="entry name" value="Beta-lactam/transpept-like"/>
</dbReference>
<protein>
    <submittedName>
        <fullName evidence="7">Esterase EstB</fullName>
        <ecNumber evidence="7">3.1.1.-</ecNumber>
    </submittedName>
</protein>
<dbReference type="Pfam" id="PF07995">
    <property type="entry name" value="GSDH"/>
    <property type="match status" value="1"/>
</dbReference>
<dbReference type="STRING" id="1891926.Fuma_02534"/>
<name>A0A1P8WFS8_9PLAN</name>
<dbReference type="Gene3D" id="3.40.710.10">
    <property type="entry name" value="DD-peptidase/beta-lactamase superfamily"/>
    <property type="match status" value="1"/>
</dbReference>
<gene>
    <name evidence="7" type="primary">estB_2</name>
    <name evidence="7" type="ORF">Fuma_02534</name>
</gene>
<feature type="chain" id="PRO_5012071758" evidence="5">
    <location>
        <begin position="20"/>
        <end position="1636"/>
    </location>
</feature>
<reference evidence="7 8" key="1">
    <citation type="journal article" date="2016" name="Front. Microbiol.">
        <title>Fuerstia marisgermanicae gen. nov., sp. nov., an Unusual Member of the Phylum Planctomycetes from the German Wadden Sea.</title>
        <authorList>
            <person name="Kohn T."/>
            <person name="Heuer A."/>
            <person name="Jogler M."/>
            <person name="Vollmers J."/>
            <person name="Boedeker C."/>
            <person name="Bunk B."/>
            <person name="Rast P."/>
            <person name="Borchert D."/>
            <person name="Glockner I."/>
            <person name="Freese H.M."/>
            <person name="Klenk H.P."/>
            <person name="Overmann J."/>
            <person name="Kaster A.K."/>
            <person name="Rohde M."/>
            <person name="Wiegand S."/>
            <person name="Jogler C."/>
        </authorList>
    </citation>
    <scope>NUCLEOTIDE SEQUENCE [LARGE SCALE GENOMIC DNA]</scope>
    <source>
        <strain evidence="7 8">NH11</strain>
    </source>
</reference>
<dbReference type="Proteomes" id="UP000187735">
    <property type="component" value="Chromosome"/>
</dbReference>
<evidence type="ECO:0000313" key="7">
    <source>
        <dbReference type="EMBL" id="APZ92922.1"/>
    </source>
</evidence>
<dbReference type="InterPro" id="IPR012938">
    <property type="entry name" value="Glc/Sorbosone_DH"/>
</dbReference>
<feature type="domain" description="Cytochrome c" evidence="6">
    <location>
        <begin position="1122"/>
        <end position="1259"/>
    </location>
</feature>
<dbReference type="InterPro" id="IPR050789">
    <property type="entry name" value="Diverse_Enzym_Activities"/>
</dbReference>
<dbReference type="PANTHER" id="PTHR43283:SF3">
    <property type="entry name" value="BETA-LACTAMASE FAMILY PROTEIN (AFU_ORTHOLOGUE AFUA_5G07500)"/>
    <property type="match status" value="1"/>
</dbReference>
<dbReference type="OrthoDB" id="9770183at2"/>
<evidence type="ECO:0000256" key="4">
    <source>
        <dbReference type="PROSITE-ProRule" id="PRU00433"/>
    </source>
</evidence>
<dbReference type="SUPFAM" id="SSF56601">
    <property type="entry name" value="beta-lactamase/transpeptidase-like"/>
    <property type="match status" value="1"/>
</dbReference>
<evidence type="ECO:0000259" key="6">
    <source>
        <dbReference type="PROSITE" id="PS51007"/>
    </source>
</evidence>
<keyword evidence="5" id="KW-0732">Signal</keyword>
<dbReference type="InterPro" id="IPR009056">
    <property type="entry name" value="Cyt_c-like_dom"/>
</dbReference>
<dbReference type="NCBIfam" id="TIGR02603">
    <property type="entry name" value="CxxCH_TIGR02603"/>
    <property type="match status" value="1"/>
</dbReference>
<dbReference type="Gene3D" id="2.120.10.30">
    <property type="entry name" value="TolB, C-terminal domain"/>
    <property type="match status" value="1"/>
</dbReference>
<dbReference type="GO" id="GO:0016787">
    <property type="term" value="F:hydrolase activity"/>
    <property type="evidence" value="ECO:0007669"/>
    <property type="project" value="UniProtKB-KW"/>
</dbReference>
<evidence type="ECO:0000256" key="2">
    <source>
        <dbReference type="ARBA" id="ARBA00022723"/>
    </source>
</evidence>
<proteinExistence type="predicted"/>
<evidence type="ECO:0000256" key="3">
    <source>
        <dbReference type="ARBA" id="ARBA00023004"/>
    </source>
</evidence>
<dbReference type="InterPro" id="IPR011041">
    <property type="entry name" value="Quinoprot_gluc/sorb_DH_b-prop"/>
</dbReference>
<dbReference type="EC" id="3.1.1.-" evidence="7"/>
<dbReference type="PANTHER" id="PTHR43283">
    <property type="entry name" value="BETA-LACTAMASE-RELATED"/>
    <property type="match status" value="1"/>
</dbReference>
<sequence precursor="true">MSRLIVLASLALLPAAAVAQSPMSPPGEIGLSSEKLQSITAYLQREVDDGRVAGAVAAVSRHGRVAYLQAVGQSDLASDKPLQTDSLFRIASMTKAITSAAVMSLIEDGELSLDDPLPKYLPEFSTPRLLQDVDAATTVEDRSQVSVPTIHDLLTHRSGLTYGWFGPKNLDAIYEQHEIPNLFEPTSETMGDRVQRIAKVPLKFHPGTAWDYGVSTDVLGRVVEVVSGLTLDQFFRERFFRPLKMRDTYFYVPADKQSRVAGLFTTGEDKMLQPVGSEPVRSGFFRFSADYCILPGRFYSGGGGLVSTASDYMRFLHMLLRGGELDGVRVLKRETVAMMTQNQIGEMKIYLPGHGDGFGFGFGIVTDRGAGTDEMSAGSFSWGGIFNTYFWVDPQEELVGVLMTQLFPNDHLTIRDGFRKLVYEAIDESGFERLYRYQAGNEHANPSFNNRQLRVNGAEVSTHPRFASRNEPRSSGMARIKIEEDLRKIRRADLDLEIWGGHPGTENKRVTVNGRSTYLFPEVGSAKHNCTHQYPSFNLRPMDLVNGYNSLQFACDTGDTFWGHYIVDRATLRIGLPKDDKQLVEAGLGDFDARLRVIPLDGDGEGFALHLDVAESFRDHIANVKYEARYFGYDADGDGWRTDWQSNLVSSNQHRMIQNGDGWSTTFSTAMLPAQNRVTFCAIVELKDAANLRYRTPTSGSFSIEPRDNEKVRLFTSDDLPHPFWSRDNQAKECTIDIDVDPSEITSAELNVVTWTGGAGEVSEYFTLNGKHFPVAEGSDHKTVYSRIAVDPKLLRRGKNKIVLRSDTTHHGIEVMLPGPALMIRYRSQAVATAGEQNSVEPAEQLSIDDVELHSLNCYRIKTPAATYYLDKVGAGLASMIDRDGKDWLSFHSKRGSGAAGEYRGFPNAVFKEAGSYFHARNSGTDPCVTKVIQRAHDRIVISAESDNGLWAGRYTFTPTACTFTMTKKPDGHNYWVLYEGTPGGQYDDSDWWMTAADKKKRPMAEKHDADLTETAGTEWIAFGDENSERMLVLSHAEGDSHPDHFYQMDKQMTVFGFGRSGMQKHLNTVPQSFTIGFVESTQHSAVGPFVEKNSGTISAATAAADSVKTANLVSFALTQKGDAAAGAKLFTDQRTKCSVCHRIDKKGGQVGPDLTSVGNKYDRPHLIDALLYPSRQIGYGYETTTVLTSDGKATSGVARESDNTHITLLDSNNKRIRIAKADIEETKVSKTSIMPAGLQKSLSRQEFVDLVTYLETLGRGSGKPGSGVSGPLKLADGFQLTTIATGLSGAVAMEVAPDGRIFICEQGGTLRIIKDGTEIAASASDDRSVGISGLLPQPFVTVPVEMNWERGLIGVTVSPKFPTDPYVYVVYVTDKPHTHHRISRFRADGDVAVPGSEEILFRGDDQSKFGGKVPAGHQGGGIHFGSDGKLYVGLGEQTAGEPSQRMDAFQGKILRLNSDGSIPKDNPFINKTQGRYQAIWAMGCRNPFTFGFSESGVMFINDVGGKFEEINRGIAGANYGWPDIDHGPTDQEGITGPIHIYPQSSINGGDFCSSSSNWPEQYRSKYFFADFVRGWVKYIDPESPEKSHDLLAGVRRPVDIRFGVDGSLYVLLRNAWVVDKKFQGGTGALLKVSRK</sequence>
<dbReference type="Pfam" id="PF00034">
    <property type="entry name" value="Cytochrom_C"/>
    <property type="match status" value="1"/>
</dbReference>
<dbReference type="GO" id="GO:0046872">
    <property type="term" value="F:metal ion binding"/>
    <property type="evidence" value="ECO:0007669"/>
    <property type="project" value="UniProtKB-KW"/>
</dbReference>
<keyword evidence="3 4" id="KW-0408">Iron</keyword>
<dbReference type="GO" id="GO:0020037">
    <property type="term" value="F:heme binding"/>
    <property type="evidence" value="ECO:0007669"/>
    <property type="project" value="InterPro"/>
</dbReference>
<dbReference type="SUPFAM" id="SSF46626">
    <property type="entry name" value="Cytochrome c"/>
    <property type="match status" value="1"/>
</dbReference>
<keyword evidence="1 4" id="KW-0349">Heme</keyword>
<dbReference type="KEGG" id="fmr:Fuma_02534"/>
<evidence type="ECO:0000256" key="1">
    <source>
        <dbReference type="ARBA" id="ARBA00022617"/>
    </source>
</evidence>
<feature type="signal peptide" evidence="5">
    <location>
        <begin position="1"/>
        <end position="19"/>
    </location>
</feature>
<dbReference type="InterPro" id="IPR036909">
    <property type="entry name" value="Cyt_c-like_dom_sf"/>
</dbReference>
<dbReference type="SUPFAM" id="SSF50952">
    <property type="entry name" value="Soluble quinoprotein glucose dehydrogenase"/>
    <property type="match status" value="1"/>
</dbReference>
<dbReference type="Pfam" id="PF00144">
    <property type="entry name" value="Beta-lactamase"/>
    <property type="match status" value="1"/>
</dbReference>
<accession>A0A1P8WFS8</accession>